<evidence type="ECO:0000313" key="1">
    <source>
        <dbReference type="EMBL" id="KAG8238955.1"/>
    </source>
</evidence>
<protein>
    <submittedName>
        <fullName evidence="1">Uncharacterized protein</fullName>
    </submittedName>
</protein>
<organism evidence="1 2">
    <name type="scientific">Ladona fulva</name>
    <name type="common">Scarce chaser dragonfly</name>
    <name type="synonym">Libellula fulva</name>
    <dbReference type="NCBI Taxonomy" id="123851"/>
    <lineage>
        <taxon>Eukaryota</taxon>
        <taxon>Metazoa</taxon>
        <taxon>Ecdysozoa</taxon>
        <taxon>Arthropoda</taxon>
        <taxon>Hexapoda</taxon>
        <taxon>Insecta</taxon>
        <taxon>Pterygota</taxon>
        <taxon>Palaeoptera</taxon>
        <taxon>Odonata</taxon>
        <taxon>Epiprocta</taxon>
        <taxon>Anisoptera</taxon>
        <taxon>Libelluloidea</taxon>
        <taxon>Libellulidae</taxon>
        <taxon>Ladona</taxon>
    </lineage>
</organism>
<comment type="caution">
    <text evidence="1">The sequence shown here is derived from an EMBL/GenBank/DDBJ whole genome shotgun (WGS) entry which is preliminary data.</text>
</comment>
<sequence length="112" mass="12821">MAANDIHKEMLAMYEVLGRADKYRRVGRPVEIATPETLQRVEDIIQADRRVIIDAVATVIGCSHGQAYNMMQEGLGFHKVCSRWVMMRLKEQCARGSDSNHKNFTRQVSRDL</sequence>
<dbReference type="OrthoDB" id="6118231at2759"/>
<evidence type="ECO:0000313" key="2">
    <source>
        <dbReference type="Proteomes" id="UP000792457"/>
    </source>
</evidence>
<dbReference type="Proteomes" id="UP000792457">
    <property type="component" value="Unassembled WGS sequence"/>
</dbReference>
<dbReference type="EMBL" id="KZ309476">
    <property type="protein sequence ID" value="KAG8238955.1"/>
    <property type="molecule type" value="Genomic_DNA"/>
</dbReference>
<reference evidence="1" key="1">
    <citation type="submission" date="2013-04" db="EMBL/GenBank/DDBJ databases">
        <authorList>
            <person name="Qu J."/>
            <person name="Murali S.C."/>
            <person name="Bandaranaike D."/>
            <person name="Bellair M."/>
            <person name="Blankenburg K."/>
            <person name="Chao H."/>
            <person name="Dinh H."/>
            <person name="Doddapaneni H."/>
            <person name="Downs B."/>
            <person name="Dugan-Rocha S."/>
            <person name="Elkadiri S."/>
            <person name="Gnanaolivu R.D."/>
            <person name="Hernandez B."/>
            <person name="Javaid M."/>
            <person name="Jayaseelan J.C."/>
            <person name="Lee S."/>
            <person name="Li M."/>
            <person name="Ming W."/>
            <person name="Munidasa M."/>
            <person name="Muniz J."/>
            <person name="Nguyen L."/>
            <person name="Ongeri F."/>
            <person name="Osuji N."/>
            <person name="Pu L.-L."/>
            <person name="Puazo M."/>
            <person name="Qu C."/>
            <person name="Quiroz J."/>
            <person name="Raj R."/>
            <person name="Weissenberger G."/>
            <person name="Xin Y."/>
            <person name="Zou X."/>
            <person name="Han Y."/>
            <person name="Richards S."/>
            <person name="Worley K."/>
            <person name="Muzny D."/>
            <person name="Gibbs R."/>
        </authorList>
    </citation>
    <scope>NUCLEOTIDE SEQUENCE</scope>
    <source>
        <strain evidence="1">Sampled in the wild</strain>
    </source>
</reference>
<keyword evidence="2" id="KW-1185">Reference proteome</keyword>
<proteinExistence type="predicted"/>
<name>A0A8K0P7J2_LADFU</name>
<gene>
    <name evidence="1" type="ORF">J437_LFUL018764</name>
</gene>
<dbReference type="AlphaFoldDB" id="A0A8K0P7J2"/>
<accession>A0A8K0P7J2</accession>
<reference evidence="1" key="2">
    <citation type="submission" date="2017-10" db="EMBL/GenBank/DDBJ databases">
        <title>Ladona fulva Genome sequencing and assembly.</title>
        <authorList>
            <person name="Murali S."/>
            <person name="Richards S."/>
            <person name="Bandaranaike D."/>
            <person name="Bellair M."/>
            <person name="Blankenburg K."/>
            <person name="Chao H."/>
            <person name="Dinh H."/>
            <person name="Doddapaneni H."/>
            <person name="Dugan-Rocha S."/>
            <person name="Elkadiri S."/>
            <person name="Gnanaolivu R."/>
            <person name="Hernandez B."/>
            <person name="Skinner E."/>
            <person name="Javaid M."/>
            <person name="Lee S."/>
            <person name="Li M."/>
            <person name="Ming W."/>
            <person name="Munidasa M."/>
            <person name="Muniz J."/>
            <person name="Nguyen L."/>
            <person name="Hughes D."/>
            <person name="Osuji N."/>
            <person name="Pu L.-L."/>
            <person name="Puazo M."/>
            <person name="Qu C."/>
            <person name="Quiroz J."/>
            <person name="Raj R."/>
            <person name="Weissenberger G."/>
            <person name="Xin Y."/>
            <person name="Zou X."/>
            <person name="Han Y."/>
            <person name="Worley K."/>
            <person name="Muzny D."/>
            <person name="Gibbs R."/>
        </authorList>
    </citation>
    <scope>NUCLEOTIDE SEQUENCE</scope>
    <source>
        <strain evidence="1">Sampled in the wild</strain>
    </source>
</reference>